<evidence type="ECO:0000313" key="21">
    <source>
        <dbReference type="EMBL" id="CAH0103362.1"/>
    </source>
</evidence>
<evidence type="ECO:0000256" key="17">
    <source>
        <dbReference type="ARBA" id="ARBA00023140"/>
    </source>
</evidence>
<dbReference type="GO" id="GO:0008270">
    <property type="term" value="F:zinc ion binding"/>
    <property type="evidence" value="ECO:0007669"/>
    <property type="project" value="UniProtKB-KW"/>
</dbReference>
<keyword evidence="16" id="KW-0472">Membrane</keyword>
<evidence type="ECO:0000256" key="6">
    <source>
        <dbReference type="ARBA" id="ARBA00022448"/>
    </source>
</evidence>
<evidence type="ECO:0000256" key="1">
    <source>
        <dbReference type="ARBA" id="ARBA00000900"/>
    </source>
</evidence>
<dbReference type="EMBL" id="CAKKLH010000110">
    <property type="protein sequence ID" value="CAH0103362.1"/>
    <property type="molecule type" value="Genomic_DNA"/>
</dbReference>
<evidence type="ECO:0000256" key="9">
    <source>
        <dbReference type="ARBA" id="ARBA00022692"/>
    </source>
</evidence>
<reference evidence="21" key="1">
    <citation type="submission" date="2021-11" db="EMBL/GenBank/DDBJ databases">
        <authorList>
            <person name="Schell T."/>
        </authorList>
    </citation>
    <scope>NUCLEOTIDE SEQUENCE</scope>
    <source>
        <strain evidence="21">M5</strain>
    </source>
</reference>
<dbReference type="PROSITE" id="PS50089">
    <property type="entry name" value="ZF_RING_2"/>
    <property type="match status" value="1"/>
</dbReference>
<sequence length="224" mass="25449">MNQPNAQENDAGDESDHSTTVPTSSMSIDDPPVNVDNNLAVNDEPDAVPSGSSGSLRMNYDTGECAICMGPHEDKSRLNCGHFFCFQCLVEWCRVKLECPTCRQPFADFVHQSAGSAQQEEVYTPDPLPVPITNDPATMIRVLMYNGEWVWFDRDWLPLLNMSAEEFQRFMQGLFNPEIQNQLRTNDEEDFRRYMEEVLSILNPVTQPRINDEPNPNDPSENLD</sequence>
<dbReference type="InterPro" id="IPR025654">
    <property type="entry name" value="PEX2/10"/>
</dbReference>
<dbReference type="PROSITE" id="PS00518">
    <property type="entry name" value="ZF_RING_1"/>
    <property type="match status" value="1"/>
</dbReference>
<evidence type="ECO:0000256" key="2">
    <source>
        <dbReference type="ARBA" id="ARBA00004585"/>
    </source>
</evidence>
<dbReference type="PANTHER" id="PTHR23350">
    <property type="entry name" value="PEROXISOME ASSEMBLY PROTEIN 10"/>
    <property type="match status" value="1"/>
</dbReference>
<evidence type="ECO:0000256" key="13">
    <source>
        <dbReference type="ARBA" id="ARBA00022833"/>
    </source>
</evidence>
<dbReference type="SMART" id="SM00184">
    <property type="entry name" value="RING"/>
    <property type="match status" value="1"/>
</dbReference>
<feature type="domain" description="RING-type" evidence="20">
    <location>
        <begin position="65"/>
        <end position="103"/>
    </location>
</feature>
<dbReference type="InterPro" id="IPR017907">
    <property type="entry name" value="Znf_RING_CS"/>
</dbReference>
<keyword evidence="12" id="KW-0833">Ubl conjugation pathway</keyword>
<feature type="region of interest" description="Disordered" evidence="19">
    <location>
        <begin position="1"/>
        <end position="55"/>
    </location>
</feature>
<comment type="catalytic activity">
    <reaction evidence="1">
        <text>S-ubiquitinyl-[E2 ubiquitin-conjugating enzyme]-L-cysteine + [acceptor protein]-L-lysine = [E2 ubiquitin-conjugating enzyme]-L-cysteine + N(6)-ubiquitinyl-[acceptor protein]-L-lysine.</text>
        <dbReference type="EC" id="2.3.2.27"/>
    </reaction>
</comment>
<keyword evidence="14" id="KW-0653">Protein transport</keyword>
<name>A0A8J2RHU8_9CRUS</name>
<keyword evidence="8" id="KW-0808">Transferase</keyword>
<evidence type="ECO:0000256" key="10">
    <source>
        <dbReference type="ARBA" id="ARBA00022723"/>
    </source>
</evidence>
<protein>
    <recommendedName>
        <fullName evidence="5">RING-type E3 ubiquitin transferase</fullName>
        <ecNumber evidence="5">2.3.2.27</ecNumber>
    </recommendedName>
</protein>
<dbReference type="InterPro" id="IPR013083">
    <property type="entry name" value="Znf_RING/FYVE/PHD"/>
</dbReference>
<evidence type="ECO:0000256" key="5">
    <source>
        <dbReference type="ARBA" id="ARBA00012483"/>
    </source>
</evidence>
<dbReference type="PANTHER" id="PTHR23350:SF0">
    <property type="entry name" value="PEROXISOME BIOGENESIS FACTOR 10"/>
    <property type="match status" value="1"/>
</dbReference>
<evidence type="ECO:0000259" key="20">
    <source>
        <dbReference type="PROSITE" id="PS50089"/>
    </source>
</evidence>
<comment type="pathway">
    <text evidence="3">Protein modification; protein ubiquitination.</text>
</comment>
<evidence type="ECO:0000256" key="18">
    <source>
        <dbReference type="PROSITE-ProRule" id="PRU00175"/>
    </source>
</evidence>
<dbReference type="GO" id="GO:0061630">
    <property type="term" value="F:ubiquitin protein ligase activity"/>
    <property type="evidence" value="ECO:0007669"/>
    <property type="project" value="UniProtKB-EC"/>
</dbReference>
<keyword evidence="22" id="KW-1185">Reference proteome</keyword>
<dbReference type="Gene3D" id="3.30.40.10">
    <property type="entry name" value="Zinc/RING finger domain, C3HC4 (zinc finger)"/>
    <property type="match status" value="1"/>
</dbReference>
<organism evidence="21 22">
    <name type="scientific">Daphnia galeata</name>
    <dbReference type="NCBI Taxonomy" id="27404"/>
    <lineage>
        <taxon>Eukaryota</taxon>
        <taxon>Metazoa</taxon>
        <taxon>Ecdysozoa</taxon>
        <taxon>Arthropoda</taxon>
        <taxon>Crustacea</taxon>
        <taxon>Branchiopoda</taxon>
        <taxon>Diplostraca</taxon>
        <taxon>Cladocera</taxon>
        <taxon>Anomopoda</taxon>
        <taxon>Daphniidae</taxon>
        <taxon>Daphnia</taxon>
    </lineage>
</organism>
<feature type="compositionally biased region" description="Polar residues" evidence="19">
    <location>
        <begin position="18"/>
        <end position="27"/>
    </location>
</feature>
<evidence type="ECO:0000313" key="22">
    <source>
        <dbReference type="Proteomes" id="UP000789390"/>
    </source>
</evidence>
<evidence type="ECO:0000256" key="16">
    <source>
        <dbReference type="ARBA" id="ARBA00023136"/>
    </source>
</evidence>
<dbReference type="SUPFAM" id="SSF57850">
    <property type="entry name" value="RING/U-box"/>
    <property type="match status" value="1"/>
</dbReference>
<keyword evidence="13" id="KW-0862">Zinc</keyword>
<keyword evidence="15" id="KW-1133">Transmembrane helix</keyword>
<keyword evidence="10" id="KW-0479">Metal-binding</keyword>
<dbReference type="InterPro" id="IPR001841">
    <property type="entry name" value="Znf_RING"/>
</dbReference>
<dbReference type="OrthoDB" id="365379at2759"/>
<gene>
    <name evidence="21" type="ORF">DGAL_LOCUS5935</name>
</gene>
<accession>A0A8J2RHU8</accession>
<evidence type="ECO:0000256" key="15">
    <source>
        <dbReference type="ARBA" id="ARBA00022989"/>
    </source>
</evidence>
<evidence type="ECO:0000256" key="12">
    <source>
        <dbReference type="ARBA" id="ARBA00022786"/>
    </source>
</evidence>
<dbReference type="GO" id="GO:0016558">
    <property type="term" value="P:protein import into peroxisome matrix"/>
    <property type="evidence" value="ECO:0007669"/>
    <property type="project" value="InterPro"/>
</dbReference>
<comment type="caution">
    <text evidence="21">The sequence shown here is derived from an EMBL/GenBank/DDBJ whole genome shotgun (WGS) entry which is preliminary data.</text>
</comment>
<dbReference type="GO" id="GO:0005778">
    <property type="term" value="C:peroxisomal membrane"/>
    <property type="evidence" value="ECO:0007669"/>
    <property type="project" value="UniProtKB-SubCell"/>
</dbReference>
<keyword evidence="9" id="KW-0812">Transmembrane</keyword>
<dbReference type="EC" id="2.3.2.27" evidence="5"/>
<dbReference type="Pfam" id="PF13639">
    <property type="entry name" value="zf-RING_2"/>
    <property type="match status" value="1"/>
</dbReference>
<comment type="subcellular location">
    <subcellularLocation>
        <location evidence="2">Peroxisome membrane</location>
        <topology evidence="2">Multi-pass membrane protein</topology>
    </subcellularLocation>
</comment>
<keyword evidence="6" id="KW-0813">Transport</keyword>
<evidence type="ECO:0000256" key="14">
    <source>
        <dbReference type="ARBA" id="ARBA00022927"/>
    </source>
</evidence>
<evidence type="ECO:0000256" key="19">
    <source>
        <dbReference type="SAM" id="MobiDB-lite"/>
    </source>
</evidence>
<dbReference type="Proteomes" id="UP000789390">
    <property type="component" value="Unassembled WGS sequence"/>
</dbReference>
<evidence type="ECO:0000256" key="8">
    <source>
        <dbReference type="ARBA" id="ARBA00022679"/>
    </source>
</evidence>
<evidence type="ECO:0000256" key="7">
    <source>
        <dbReference type="ARBA" id="ARBA00022593"/>
    </source>
</evidence>
<evidence type="ECO:0000256" key="3">
    <source>
        <dbReference type="ARBA" id="ARBA00004906"/>
    </source>
</evidence>
<keyword evidence="7" id="KW-0962">Peroxisome biogenesis</keyword>
<proteinExistence type="inferred from homology"/>
<feature type="region of interest" description="Disordered" evidence="19">
    <location>
        <begin position="204"/>
        <end position="224"/>
    </location>
</feature>
<comment type="similarity">
    <text evidence="4">Belongs to the pex2/pex10/pex12 family.</text>
</comment>
<evidence type="ECO:0000256" key="4">
    <source>
        <dbReference type="ARBA" id="ARBA00008704"/>
    </source>
</evidence>
<keyword evidence="17" id="KW-0576">Peroxisome</keyword>
<evidence type="ECO:0000256" key="11">
    <source>
        <dbReference type="ARBA" id="ARBA00022771"/>
    </source>
</evidence>
<dbReference type="AlphaFoldDB" id="A0A8J2RHU8"/>
<keyword evidence="11 18" id="KW-0863">Zinc-finger</keyword>